<evidence type="ECO:0000313" key="4">
    <source>
        <dbReference type="Proteomes" id="UP001189122"/>
    </source>
</evidence>
<name>A0A7I8JKH4_SPIIN</name>
<keyword evidence="4" id="KW-1185">Reference proteome</keyword>
<evidence type="ECO:0000256" key="2">
    <source>
        <dbReference type="SAM" id="Phobius"/>
    </source>
</evidence>
<gene>
    <name evidence="3" type="ORF">SI7747_14016965</name>
</gene>
<sequence>MRGPSRSHHQLSSGMVVSGQPEQPKDKASPVGSRAVPYTGGDIKKSGELGKMFDIPVAGAKGASGRSSSPHSGQSSGPQAPRRTSSGPLAVNLAATGLITGGASGRRSGGQGAQSEGDLTPRPKKKSGGYGPAVTVLGREDWYGFRISKVAMWGCAVVFSMGMAMGVFVLVAVKSVVILAAVGALLVPVGLLTLWKSTRRKLDLEAYLRGFPDTNLHHAKAGEFVKVTGVVTCGSIPLETSYQGVSRCVYVHTELHEYRGWRGKPANPHHKRLTWGLRHAERLVADFYISDNQGGARALVRAGHGAKVISFVKPTTKVDLTEEEKELSPGALSWLEDHNLSYDGRIMRIEEGFIKEAGIISVLGTLQRQDDVLMIVPPAEPISTGCQWKRCVFPIHIEGLMLLGDKNPNDEVIIA</sequence>
<organism evidence="3">
    <name type="scientific">Spirodela intermedia</name>
    <name type="common">Intermediate duckweed</name>
    <dbReference type="NCBI Taxonomy" id="51605"/>
    <lineage>
        <taxon>Eukaryota</taxon>
        <taxon>Viridiplantae</taxon>
        <taxon>Streptophyta</taxon>
        <taxon>Embryophyta</taxon>
        <taxon>Tracheophyta</taxon>
        <taxon>Spermatophyta</taxon>
        <taxon>Magnoliopsida</taxon>
        <taxon>Liliopsida</taxon>
        <taxon>Araceae</taxon>
        <taxon>Lemnoideae</taxon>
        <taxon>Spirodela</taxon>
    </lineage>
</organism>
<keyword evidence="2" id="KW-0812">Transmembrane</keyword>
<evidence type="ECO:0000313" key="3">
    <source>
        <dbReference type="EMBL" id="CAA2631317.1"/>
    </source>
</evidence>
<dbReference type="InterPro" id="IPR040339">
    <property type="entry name" value="At1g16860-like"/>
</dbReference>
<accession>A0A7I8JKH4</accession>
<dbReference type="PANTHER" id="PTHR33709">
    <property type="entry name" value="OSJNBA0035M09.9 PROTEIN"/>
    <property type="match status" value="1"/>
</dbReference>
<dbReference type="EMBL" id="LR743601">
    <property type="protein sequence ID" value="CAA2631317.1"/>
    <property type="molecule type" value="Genomic_DNA"/>
</dbReference>
<keyword evidence="2" id="KW-0472">Membrane</keyword>
<proteinExistence type="predicted"/>
<feature type="transmembrane region" description="Helical" evidence="2">
    <location>
        <begin position="176"/>
        <end position="195"/>
    </location>
</feature>
<keyword evidence="2" id="KW-1133">Transmembrane helix</keyword>
<feature type="region of interest" description="Disordered" evidence="1">
    <location>
        <begin position="101"/>
        <end position="131"/>
    </location>
</feature>
<feature type="compositionally biased region" description="Gly residues" evidence="1">
    <location>
        <begin position="101"/>
        <end position="112"/>
    </location>
</feature>
<feature type="compositionally biased region" description="Low complexity" evidence="1">
    <location>
        <begin position="58"/>
        <end position="81"/>
    </location>
</feature>
<dbReference type="EMBL" id="CACRZD030000014">
    <property type="protein sequence ID" value="CAA6670560.1"/>
    <property type="molecule type" value="Genomic_DNA"/>
</dbReference>
<feature type="region of interest" description="Disordered" evidence="1">
    <location>
        <begin position="1"/>
        <end position="87"/>
    </location>
</feature>
<dbReference type="Proteomes" id="UP001189122">
    <property type="component" value="Unassembled WGS sequence"/>
</dbReference>
<dbReference type="PANTHER" id="PTHR33709:SF17">
    <property type="entry name" value="UBIQUITIN-SPECIFIC PROTEASE FAMILY C19-RELATED PROTEIN"/>
    <property type="match status" value="1"/>
</dbReference>
<protein>
    <submittedName>
        <fullName evidence="3">Uncharacterized protein</fullName>
    </submittedName>
</protein>
<dbReference type="AlphaFoldDB" id="A0A7I8JKH4"/>
<feature type="transmembrane region" description="Helical" evidence="2">
    <location>
        <begin position="150"/>
        <end position="170"/>
    </location>
</feature>
<reference evidence="3 4" key="1">
    <citation type="submission" date="2019-12" db="EMBL/GenBank/DDBJ databases">
        <authorList>
            <person name="Scholz U."/>
            <person name="Mascher M."/>
            <person name="Fiebig A."/>
        </authorList>
    </citation>
    <scope>NUCLEOTIDE SEQUENCE</scope>
</reference>
<evidence type="ECO:0000256" key="1">
    <source>
        <dbReference type="SAM" id="MobiDB-lite"/>
    </source>
</evidence>